<dbReference type="AlphaFoldDB" id="A0AAQ4ERU5"/>
<proteinExistence type="predicted"/>
<dbReference type="EMBL" id="JARKHS020011786">
    <property type="protein sequence ID" value="KAK8777504.1"/>
    <property type="molecule type" value="Genomic_DNA"/>
</dbReference>
<evidence type="ECO:0000313" key="1">
    <source>
        <dbReference type="EMBL" id="KAK8777504.1"/>
    </source>
</evidence>
<dbReference type="Proteomes" id="UP001321473">
    <property type="component" value="Unassembled WGS sequence"/>
</dbReference>
<evidence type="ECO:0000313" key="2">
    <source>
        <dbReference type="Proteomes" id="UP001321473"/>
    </source>
</evidence>
<organism evidence="1 2">
    <name type="scientific">Amblyomma americanum</name>
    <name type="common">Lone star tick</name>
    <dbReference type="NCBI Taxonomy" id="6943"/>
    <lineage>
        <taxon>Eukaryota</taxon>
        <taxon>Metazoa</taxon>
        <taxon>Ecdysozoa</taxon>
        <taxon>Arthropoda</taxon>
        <taxon>Chelicerata</taxon>
        <taxon>Arachnida</taxon>
        <taxon>Acari</taxon>
        <taxon>Parasitiformes</taxon>
        <taxon>Ixodida</taxon>
        <taxon>Ixodoidea</taxon>
        <taxon>Ixodidae</taxon>
        <taxon>Amblyomminae</taxon>
        <taxon>Amblyomma</taxon>
    </lineage>
</organism>
<keyword evidence="2" id="KW-1185">Reference proteome</keyword>
<protein>
    <submittedName>
        <fullName evidence="1">Uncharacterized protein</fullName>
    </submittedName>
</protein>
<sequence length="93" mass="10550">MLSCLEPKFVSCKHKATGECVANMSFMSFRLCKSLKFQYMNGIYGAPPSFRCRRHRTALTCVHRILRHAGRTCETHGCFSVRPLHVGRGFGAR</sequence>
<name>A0AAQ4ERU5_AMBAM</name>
<reference evidence="1 2" key="1">
    <citation type="journal article" date="2023" name="Arcadia Sci">
        <title>De novo assembly of a long-read Amblyomma americanum tick genome.</title>
        <authorList>
            <person name="Chou S."/>
            <person name="Poskanzer K.E."/>
            <person name="Rollins M."/>
            <person name="Thuy-Boun P.S."/>
        </authorList>
    </citation>
    <scope>NUCLEOTIDE SEQUENCE [LARGE SCALE GENOMIC DNA]</scope>
    <source>
        <strain evidence="1">F_SG_1</strain>
        <tissue evidence="1">Salivary glands</tissue>
    </source>
</reference>
<accession>A0AAQ4ERU5</accession>
<comment type="caution">
    <text evidence="1">The sequence shown here is derived from an EMBL/GenBank/DDBJ whole genome shotgun (WGS) entry which is preliminary data.</text>
</comment>
<gene>
    <name evidence="1" type="ORF">V5799_029151</name>
</gene>